<dbReference type="GO" id="GO:0005739">
    <property type="term" value="C:mitochondrion"/>
    <property type="evidence" value="ECO:0007669"/>
    <property type="project" value="TreeGrafter"/>
</dbReference>
<evidence type="ECO:0000256" key="5">
    <source>
        <dbReference type="ARBA" id="ARBA00022840"/>
    </source>
</evidence>
<dbReference type="SUPFAM" id="SSF52374">
    <property type="entry name" value="Nucleotidylyl transferase"/>
    <property type="match status" value="2"/>
</dbReference>
<dbReference type="Proteomes" id="UP000076738">
    <property type="component" value="Unassembled WGS sequence"/>
</dbReference>
<dbReference type="PROSITE" id="PS00178">
    <property type="entry name" value="AA_TRNA_LIGASE_I"/>
    <property type="match status" value="1"/>
</dbReference>
<dbReference type="CDD" id="cd07956">
    <property type="entry name" value="Anticodon_Ia_Arg"/>
    <property type="match status" value="1"/>
</dbReference>
<dbReference type="OrthoDB" id="68056at2759"/>
<dbReference type="Pfam" id="PF00750">
    <property type="entry name" value="tRNA-synt_1d"/>
    <property type="match status" value="1"/>
</dbReference>
<dbReference type="GO" id="GO:0005524">
    <property type="term" value="F:ATP binding"/>
    <property type="evidence" value="ECO:0007669"/>
    <property type="project" value="UniProtKB-KW"/>
</dbReference>
<dbReference type="Gene3D" id="3.40.50.620">
    <property type="entry name" value="HUPs"/>
    <property type="match status" value="2"/>
</dbReference>
<dbReference type="SUPFAM" id="SSF47323">
    <property type="entry name" value="Anticodon-binding domain of a subclass of class I aminoacyl-tRNA synthetases"/>
    <property type="match status" value="1"/>
</dbReference>
<dbReference type="SUPFAM" id="SSF55190">
    <property type="entry name" value="Arginyl-tRNA synthetase (ArgRS), N-terminal 'additional' domain"/>
    <property type="match status" value="1"/>
</dbReference>
<evidence type="ECO:0000256" key="7">
    <source>
        <dbReference type="ARBA" id="ARBA00023146"/>
    </source>
</evidence>
<dbReference type="InterPro" id="IPR001278">
    <property type="entry name" value="Arg-tRNA-ligase"/>
</dbReference>
<sequence>MASTATASIPGAEPETCAFDAFRLAVASKLTGPLNIPLEKAYEGVDIGKKGADFSVAIPRFRLGGKPDDWAKKVVDEFKPDQWVESATLDTAFISFTVKTEKLVRKVLTQIHDRTYSTPSGNAEYGCNKSGNGKKVIMEYSSPNIAKEFHAGHLRSTILGAFLANIHRATGWDVMTINYLGDWGTQFGLVAVGFERYGSEEALKTDAVHHLYDVYVKINKDADTEKAVNDALREFLKRMKDGTRAATVIPKWKRLRDLVLERYNESYAVYDAARQFFKRMEDGDEAAVAQWKRFRDFSLERYKQSYDRLNIDFDIYGGESTVSQKAMQNVMQKMNEMGMVEEGKKEKVGKRVINKEGTLVINLEKWKLGKPVVEKSDGTSLYITRDIAGAIERYEKYHFDKMIYVAGAPQDMHFAQFFKALDLMNFPWAKTLEHANFGTILGMSSRKGTAVSLDHILNEAQDTMHEQMKKNEAKYANVDDPETTADEIGLSAVKIQDMAGKRINNYEFNWSRMLSFEGDTGPYLQYAHARLCSVQRKTAQAGLILPSDVSKINTDLLIEPGARTIVYLLGSYPDVVRTALKTYEPSGVVTYLFRLSHAVSAAWETLVVMGQEEELAKARLWLFVCARDVLGAGLRLLSLRPLEKM</sequence>
<evidence type="ECO:0000256" key="3">
    <source>
        <dbReference type="ARBA" id="ARBA00022598"/>
    </source>
</evidence>
<keyword evidence="6 10" id="KW-0648">Protein biosynthesis</keyword>
<keyword evidence="7 10" id="KW-0030">Aminoacyl-tRNA synthetase</keyword>
<evidence type="ECO:0000313" key="12">
    <source>
        <dbReference type="EMBL" id="KZO95456.1"/>
    </source>
</evidence>
<reference evidence="12 13" key="1">
    <citation type="journal article" date="2016" name="Mol. Biol. Evol.">
        <title>Comparative Genomics of Early-Diverging Mushroom-Forming Fungi Provides Insights into the Origins of Lignocellulose Decay Capabilities.</title>
        <authorList>
            <person name="Nagy L.G."/>
            <person name="Riley R."/>
            <person name="Tritt A."/>
            <person name="Adam C."/>
            <person name="Daum C."/>
            <person name="Floudas D."/>
            <person name="Sun H."/>
            <person name="Yadav J.S."/>
            <person name="Pangilinan J."/>
            <person name="Larsson K.H."/>
            <person name="Matsuura K."/>
            <person name="Barry K."/>
            <person name="Labutti K."/>
            <person name="Kuo R."/>
            <person name="Ohm R.A."/>
            <person name="Bhattacharya S.S."/>
            <person name="Shirouzu T."/>
            <person name="Yoshinaga Y."/>
            <person name="Martin F.M."/>
            <person name="Grigoriev I.V."/>
            <person name="Hibbett D.S."/>
        </authorList>
    </citation>
    <scope>NUCLEOTIDE SEQUENCE [LARGE SCALE GENOMIC DNA]</scope>
    <source>
        <strain evidence="12 13">TUFC12733</strain>
    </source>
</reference>
<dbReference type="GO" id="GO:0004814">
    <property type="term" value="F:arginine-tRNA ligase activity"/>
    <property type="evidence" value="ECO:0007669"/>
    <property type="project" value="UniProtKB-EC"/>
</dbReference>
<dbReference type="EC" id="6.1.1.19" evidence="2"/>
<dbReference type="PANTHER" id="PTHR11956:SF11">
    <property type="entry name" value="ARGININE--TRNA LIGASE, MITOCHONDRIAL-RELATED"/>
    <property type="match status" value="1"/>
</dbReference>
<evidence type="ECO:0000256" key="10">
    <source>
        <dbReference type="RuleBase" id="RU363038"/>
    </source>
</evidence>
<evidence type="ECO:0000256" key="9">
    <source>
        <dbReference type="ARBA" id="ARBA00049339"/>
    </source>
</evidence>
<keyword evidence="13" id="KW-1185">Reference proteome</keyword>
<keyword evidence="4 10" id="KW-0547">Nucleotide-binding</keyword>
<dbReference type="InterPro" id="IPR009080">
    <property type="entry name" value="tRNAsynth_Ia_anticodon-bd"/>
</dbReference>
<evidence type="ECO:0000256" key="1">
    <source>
        <dbReference type="ARBA" id="ARBA00005594"/>
    </source>
</evidence>
<dbReference type="PRINTS" id="PR01038">
    <property type="entry name" value="TRNASYNTHARG"/>
</dbReference>
<dbReference type="InterPro" id="IPR008909">
    <property type="entry name" value="DALR_anticod-bd"/>
</dbReference>
<evidence type="ECO:0000256" key="2">
    <source>
        <dbReference type="ARBA" id="ARBA00012837"/>
    </source>
</evidence>
<accession>A0A167L956</accession>
<evidence type="ECO:0000256" key="4">
    <source>
        <dbReference type="ARBA" id="ARBA00022741"/>
    </source>
</evidence>
<proteinExistence type="inferred from homology"/>
<dbReference type="EMBL" id="KV417289">
    <property type="protein sequence ID" value="KZO95456.1"/>
    <property type="molecule type" value="Genomic_DNA"/>
</dbReference>
<dbReference type="NCBIfam" id="TIGR00456">
    <property type="entry name" value="argS"/>
    <property type="match status" value="1"/>
</dbReference>
<keyword evidence="3 10" id="KW-0436">Ligase</keyword>
<dbReference type="SMART" id="SM00836">
    <property type="entry name" value="DALR_1"/>
    <property type="match status" value="1"/>
</dbReference>
<evidence type="ECO:0000313" key="13">
    <source>
        <dbReference type="Proteomes" id="UP000076738"/>
    </source>
</evidence>
<keyword evidence="5 10" id="KW-0067">ATP-binding</keyword>
<dbReference type="GO" id="GO:0032543">
    <property type="term" value="P:mitochondrial translation"/>
    <property type="evidence" value="ECO:0007669"/>
    <property type="project" value="TreeGrafter"/>
</dbReference>
<dbReference type="STRING" id="1330018.A0A167L956"/>
<dbReference type="FunFam" id="1.10.730.10:FF:000006">
    <property type="entry name" value="Arginyl-tRNA synthetase 2, mitochondrial"/>
    <property type="match status" value="1"/>
</dbReference>
<organism evidence="12 13">
    <name type="scientific">Calocera viscosa (strain TUFC12733)</name>
    <dbReference type="NCBI Taxonomy" id="1330018"/>
    <lineage>
        <taxon>Eukaryota</taxon>
        <taxon>Fungi</taxon>
        <taxon>Dikarya</taxon>
        <taxon>Basidiomycota</taxon>
        <taxon>Agaricomycotina</taxon>
        <taxon>Dacrymycetes</taxon>
        <taxon>Dacrymycetales</taxon>
        <taxon>Dacrymycetaceae</taxon>
        <taxon>Calocera</taxon>
    </lineage>
</organism>
<dbReference type="InterPro" id="IPR036695">
    <property type="entry name" value="Arg-tRNA-synth_N_sf"/>
</dbReference>
<dbReference type="GO" id="GO:0006420">
    <property type="term" value="P:arginyl-tRNA aminoacylation"/>
    <property type="evidence" value="ECO:0007669"/>
    <property type="project" value="InterPro"/>
</dbReference>
<dbReference type="InterPro" id="IPR001412">
    <property type="entry name" value="aa-tRNA-synth_I_CS"/>
</dbReference>
<evidence type="ECO:0000256" key="6">
    <source>
        <dbReference type="ARBA" id="ARBA00022917"/>
    </source>
</evidence>
<gene>
    <name evidence="12" type="ORF">CALVIDRAFT_564859</name>
</gene>
<dbReference type="PANTHER" id="PTHR11956">
    <property type="entry name" value="ARGINYL-TRNA SYNTHETASE"/>
    <property type="match status" value="1"/>
</dbReference>
<feature type="domain" description="DALR anticodon binding" evidence="11">
    <location>
        <begin position="524"/>
        <end position="645"/>
    </location>
</feature>
<comment type="similarity">
    <text evidence="1 10">Belongs to the class-I aminoacyl-tRNA synthetase family.</text>
</comment>
<dbReference type="InterPro" id="IPR014729">
    <property type="entry name" value="Rossmann-like_a/b/a_fold"/>
</dbReference>
<dbReference type="Pfam" id="PF05746">
    <property type="entry name" value="DALR_1"/>
    <property type="match status" value="1"/>
</dbReference>
<dbReference type="Gene3D" id="3.30.1360.70">
    <property type="entry name" value="Arginyl tRNA synthetase N-terminal domain"/>
    <property type="match status" value="1"/>
</dbReference>
<dbReference type="AlphaFoldDB" id="A0A167L956"/>
<name>A0A167L956_CALVF</name>
<comment type="catalytic activity">
    <reaction evidence="9">
        <text>tRNA(Arg) + L-arginine + ATP = L-arginyl-tRNA(Arg) + AMP + diphosphate</text>
        <dbReference type="Rhea" id="RHEA:20301"/>
        <dbReference type="Rhea" id="RHEA-COMP:9658"/>
        <dbReference type="Rhea" id="RHEA-COMP:9673"/>
        <dbReference type="ChEBI" id="CHEBI:30616"/>
        <dbReference type="ChEBI" id="CHEBI:32682"/>
        <dbReference type="ChEBI" id="CHEBI:33019"/>
        <dbReference type="ChEBI" id="CHEBI:78442"/>
        <dbReference type="ChEBI" id="CHEBI:78513"/>
        <dbReference type="ChEBI" id="CHEBI:456215"/>
        <dbReference type="EC" id="6.1.1.19"/>
    </reaction>
</comment>
<dbReference type="InterPro" id="IPR035684">
    <property type="entry name" value="ArgRS_core"/>
</dbReference>
<evidence type="ECO:0000259" key="11">
    <source>
        <dbReference type="SMART" id="SM00836"/>
    </source>
</evidence>
<protein>
    <recommendedName>
        <fullName evidence="2">arginine--tRNA ligase</fullName>
        <ecNumber evidence="2">6.1.1.19</ecNumber>
    </recommendedName>
    <alternativeName>
        <fullName evidence="8">Arginyl-tRNA synthetase</fullName>
    </alternativeName>
</protein>
<evidence type="ECO:0000256" key="8">
    <source>
        <dbReference type="ARBA" id="ARBA00033033"/>
    </source>
</evidence>
<dbReference type="Gene3D" id="1.10.730.10">
    <property type="entry name" value="Isoleucyl-tRNA Synthetase, Domain 1"/>
    <property type="match status" value="1"/>
</dbReference>